<dbReference type="Gene3D" id="3.30.70.1440">
    <property type="entry name" value="Multidrug efflux transporter AcrB pore domain"/>
    <property type="match status" value="1"/>
</dbReference>
<dbReference type="InterPro" id="IPR001036">
    <property type="entry name" value="Acrflvin-R"/>
</dbReference>
<feature type="transmembrane region" description="Helical" evidence="1">
    <location>
        <begin position="343"/>
        <end position="359"/>
    </location>
</feature>
<dbReference type="EMBL" id="QPIZ01000004">
    <property type="protein sequence ID" value="RCW38417.1"/>
    <property type="molecule type" value="Genomic_DNA"/>
</dbReference>
<name>A0A368VAZ2_9BACT</name>
<dbReference type="Gene3D" id="3.30.70.1320">
    <property type="entry name" value="Multidrug efflux transporter AcrB pore domain like"/>
    <property type="match status" value="1"/>
</dbReference>
<dbReference type="SUPFAM" id="SSF82693">
    <property type="entry name" value="Multidrug efflux transporter AcrB pore domain, PN1, PN2, PC1 and PC2 subdomains"/>
    <property type="match status" value="2"/>
</dbReference>
<protein>
    <submittedName>
        <fullName evidence="2">HAE1 family hydrophobic/amphiphilic exporter-1</fullName>
    </submittedName>
</protein>
<feature type="transmembrane region" description="Helical" evidence="1">
    <location>
        <begin position="470"/>
        <end position="491"/>
    </location>
</feature>
<dbReference type="SUPFAM" id="SSF82866">
    <property type="entry name" value="Multidrug efflux transporter AcrB transmembrane domain"/>
    <property type="match status" value="2"/>
</dbReference>
<feature type="transmembrane region" description="Helical" evidence="1">
    <location>
        <begin position="956"/>
        <end position="975"/>
    </location>
</feature>
<keyword evidence="1" id="KW-0812">Transmembrane</keyword>
<feature type="transmembrane region" description="Helical" evidence="1">
    <location>
        <begin position="987"/>
        <end position="1013"/>
    </location>
</feature>
<proteinExistence type="predicted"/>
<dbReference type="InterPro" id="IPR027463">
    <property type="entry name" value="AcrB_DN_DC_subdom"/>
</dbReference>
<keyword evidence="3" id="KW-1185">Reference proteome</keyword>
<dbReference type="GO" id="GO:0005886">
    <property type="term" value="C:plasma membrane"/>
    <property type="evidence" value="ECO:0007669"/>
    <property type="project" value="TreeGrafter"/>
</dbReference>
<feature type="transmembrane region" description="Helical" evidence="1">
    <location>
        <begin position="858"/>
        <end position="877"/>
    </location>
</feature>
<feature type="transmembrane region" description="Helical" evidence="1">
    <location>
        <begin position="525"/>
        <end position="545"/>
    </location>
</feature>
<dbReference type="AlphaFoldDB" id="A0A368VAZ2"/>
<comment type="caution">
    <text evidence="2">The sequence shown here is derived from an EMBL/GenBank/DDBJ whole genome shotgun (WGS) entry which is preliminary data.</text>
</comment>
<keyword evidence="1" id="KW-0472">Membrane</keyword>
<dbReference type="PANTHER" id="PTHR32063:SF0">
    <property type="entry name" value="SWARMING MOTILITY PROTEIN SWRC"/>
    <property type="match status" value="1"/>
</dbReference>
<dbReference type="PANTHER" id="PTHR32063">
    <property type="match status" value="1"/>
</dbReference>
<evidence type="ECO:0000256" key="1">
    <source>
        <dbReference type="SAM" id="Phobius"/>
    </source>
</evidence>
<dbReference type="Gene3D" id="1.20.1640.10">
    <property type="entry name" value="Multidrug efflux transporter AcrB transmembrane domain"/>
    <property type="match status" value="2"/>
</dbReference>
<dbReference type="RefSeq" id="WP_114436574.1">
    <property type="nucleotide sequence ID" value="NZ_QPIZ01000004.1"/>
</dbReference>
<evidence type="ECO:0000313" key="3">
    <source>
        <dbReference type="Proteomes" id="UP000252733"/>
    </source>
</evidence>
<dbReference type="PRINTS" id="PR00702">
    <property type="entry name" value="ACRIFLAVINRP"/>
</dbReference>
<feature type="transmembrane region" description="Helical" evidence="1">
    <location>
        <begin position="392"/>
        <end position="413"/>
    </location>
</feature>
<reference evidence="2 3" key="1">
    <citation type="submission" date="2018-07" db="EMBL/GenBank/DDBJ databases">
        <title>Freshwater and sediment microbial communities from various areas in North America, analyzing microbe dynamics in response to fracking.</title>
        <authorList>
            <person name="Lamendella R."/>
        </authorList>
    </citation>
    <scope>NUCLEOTIDE SEQUENCE [LARGE SCALE GENOMIC DNA]</scope>
    <source>
        <strain evidence="2 3">160A</strain>
    </source>
</reference>
<evidence type="ECO:0000313" key="2">
    <source>
        <dbReference type="EMBL" id="RCW38417.1"/>
    </source>
</evidence>
<feature type="transmembrane region" description="Helical" evidence="1">
    <location>
        <begin position="12"/>
        <end position="30"/>
    </location>
</feature>
<dbReference type="GO" id="GO:0042910">
    <property type="term" value="F:xenobiotic transmembrane transporter activity"/>
    <property type="evidence" value="ECO:0007669"/>
    <property type="project" value="TreeGrafter"/>
</dbReference>
<organism evidence="2 3">
    <name type="scientific">Marinilabilia salmonicolor</name>
    <dbReference type="NCBI Taxonomy" id="989"/>
    <lineage>
        <taxon>Bacteria</taxon>
        <taxon>Pseudomonadati</taxon>
        <taxon>Bacteroidota</taxon>
        <taxon>Bacteroidia</taxon>
        <taxon>Marinilabiliales</taxon>
        <taxon>Marinilabiliaceae</taxon>
        <taxon>Marinilabilia</taxon>
    </lineage>
</organism>
<dbReference type="SUPFAM" id="SSF82714">
    <property type="entry name" value="Multidrug efflux transporter AcrB TolC docking domain, DN and DC subdomains"/>
    <property type="match status" value="2"/>
</dbReference>
<accession>A0A368VAZ2</accession>
<sequence>MRSLPRFSIKNPVTVSMIVLAVLLLGFISYSRLGTNLMPEIDNPRLFVDIDAGERPPAEIEKQLVVPIEALVVRQKGVANVESGIMAGRARLTISYSWDSDMDQAFLELQKVLSPYSNREDVEELKISRFNPNADPVVQIALYDSLGPNLNQLRLLVENVLRPELVRLEGVADVALAGEREFVVEVQANSSAMSAFGITLEQIAGKINDFNQNVSGGYIEEKGQRYVVRGSSAISKPSDIESLVIKMAGTDRESGNAGSPVLLKDIADIRIMEDRPSSMVSIDGEDCLGLYIYKENRYNTVEMTGSVFETLNEFSSNHPGIKMELVENQGEFIEASVAEVSESAMLGILFAVVVLFLFLRNWGATLVVSIAIPLSVVATFGLMYFNDLTLNLMTLGGLALGAGMLVDNAIIVLENIYRLLEKGKSLKDAAIEGAGSVGGAIVASTLTTVVVFLPIVYLQGVSGEFFKDQAWTVAFSLFCSLGVALMVVPLLSTKLIGRKRSVATSKPLKWGFYHKILRKALDHKGFVLIAAVLLMAGSYALLPFVGSSFLPDASSDELEIEVTLPPGTRLESTNETLLSVSQSIRQIMPEGSLRWIYAHSGPAVTESGQSFSRRENEGFLKVAFSEVSKSASGVLASALDSLFAGVNGLELHYGQTEPALQSLSANDESPFVLEVRGADADVLKATTSEIADMLSKSSDLINVFTSFEEEAPEIDIRIDRMKAGMLGLSIQSIISQVQASLQKQDAGSIEESGNRTEIKVSGKELNIVDLASLEIVNGDAIYRLNELARIEVGHEPGEILRDNQSRVGKVYAGVLPGEPFDKVVERVEALVADMAIPPGYRVEVTGDEQRRKESFSQLLFALMLSVVLVYMVMAAQFESLIHPFTILLTIPLAGVGTILTFLLLGISFNIMAFIGVVMLGGIAVNDSIILVDAINQYKTQGLQLREAVLNAARDRLRPILMTSLTTMLALFPLALSIGRSASLRSPLAIAVIAGLFTSTLLTLVVIPCVYELFDRDGRKQRRAI</sequence>
<feature type="transmembrane region" description="Helical" evidence="1">
    <location>
        <begin position="884"/>
        <end position="904"/>
    </location>
</feature>
<keyword evidence="1" id="KW-1133">Transmembrane helix</keyword>
<dbReference type="Pfam" id="PF00873">
    <property type="entry name" value="ACR_tran"/>
    <property type="match status" value="1"/>
</dbReference>
<dbReference type="Gene3D" id="3.30.2090.10">
    <property type="entry name" value="Multidrug efflux transporter AcrB TolC docking domain, DN and DC subdomains"/>
    <property type="match status" value="2"/>
</dbReference>
<feature type="transmembrane region" description="Helical" evidence="1">
    <location>
        <begin position="366"/>
        <end position="386"/>
    </location>
</feature>
<feature type="transmembrane region" description="Helical" evidence="1">
    <location>
        <begin position="910"/>
        <end position="935"/>
    </location>
</feature>
<dbReference type="Gene3D" id="3.30.70.1430">
    <property type="entry name" value="Multidrug efflux transporter AcrB pore domain"/>
    <property type="match status" value="2"/>
</dbReference>
<feature type="transmembrane region" description="Helical" evidence="1">
    <location>
        <begin position="434"/>
        <end position="458"/>
    </location>
</feature>
<gene>
    <name evidence="2" type="ORF">DFO77_104175</name>
</gene>
<dbReference type="Proteomes" id="UP000252733">
    <property type="component" value="Unassembled WGS sequence"/>
</dbReference>